<keyword evidence="4 8" id="KW-0175">Coiled coil</keyword>
<dbReference type="PANTHER" id="PTHR37739">
    <property type="entry name" value="KINESIN-LIKE PROTEIN KIN-12D"/>
    <property type="match status" value="1"/>
</dbReference>
<feature type="region of interest" description="Disordered" evidence="9">
    <location>
        <begin position="665"/>
        <end position="685"/>
    </location>
</feature>
<dbReference type="GO" id="GO:0005524">
    <property type="term" value="F:ATP binding"/>
    <property type="evidence" value="ECO:0007669"/>
    <property type="project" value="UniProtKB-UniRule"/>
</dbReference>
<evidence type="ECO:0000259" key="10">
    <source>
        <dbReference type="PROSITE" id="PS50067"/>
    </source>
</evidence>
<feature type="compositionally biased region" description="Basic and acidic residues" evidence="9">
    <location>
        <begin position="665"/>
        <end position="677"/>
    </location>
</feature>
<dbReference type="STRING" id="337451.A0A443P8V5"/>
<keyword evidence="3 7" id="KW-0067">ATP-binding</keyword>
<keyword evidence="5 7" id="KW-0505">Motor protein</keyword>
<feature type="compositionally biased region" description="Polar residues" evidence="9">
    <location>
        <begin position="747"/>
        <end position="756"/>
    </location>
</feature>
<evidence type="ECO:0000256" key="9">
    <source>
        <dbReference type="SAM" id="MobiDB-lite"/>
    </source>
</evidence>
<feature type="compositionally biased region" description="Low complexity" evidence="9">
    <location>
        <begin position="56"/>
        <end position="73"/>
    </location>
</feature>
<dbReference type="PROSITE" id="PS50067">
    <property type="entry name" value="KINESIN_MOTOR_2"/>
    <property type="match status" value="1"/>
</dbReference>
<dbReference type="EMBL" id="QPKB01000006">
    <property type="protein sequence ID" value="RWR87166.1"/>
    <property type="molecule type" value="Genomic_DNA"/>
</dbReference>
<dbReference type="SUPFAM" id="SSF52540">
    <property type="entry name" value="P-loop containing nucleoside triphosphate hydrolases"/>
    <property type="match status" value="1"/>
</dbReference>
<reference evidence="11 12" key="1">
    <citation type="journal article" date="2019" name="Nat. Plants">
        <title>Stout camphor tree genome fills gaps in understanding of flowering plant genome evolution.</title>
        <authorList>
            <person name="Chaw S.M."/>
            <person name="Liu Y.C."/>
            <person name="Wu Y.W."/>
            <person name="Wang H.Y."/>
            <person name="Lin C.I."/>
            <person name="Wu C.S."/>
            <person name="Ke H.M."/>
            <person name="Chang L.Y."/>
            <person name="Hsu C.Y."/>
            <person name="Yang H.T."/>
            <person name="Sudianto E."/>
            <person name="Hsu M.H."/>
            <person name="Wu K.P."/>
            <person name="Wang L.N."/>
            <person name="Leebens-Mack J.H."/>
            <person name="Tsai I.J."/>
        </authorList>
    </citation>
    <scope>NUCLEOTIDE SEQUENCE [LARGE SCALE GENOMIC DNA]</scope>
    <source>
        <strain evidence="12">cv. Chaw 1501</strain>
        <tissue evidence="11">Young leaves</tissue>
    </source>
</reference>
<dbReference type="InterPro" id="IPR036961">
    <property type="entry name" value="Kinesin_motor_dom_sf"/>
</dbReference>
<dbReference type="OrthoDB" id="3176171at2759"/>
<feature type="domain" description="Kinesin motor" evidence="10">
    <location>
        <begin position="105"/>
        <end position="442"/>
    </location>
</feature>
<comment type="similarity">
    <text evidence="6">Belongs to the TRAFAC class myosin-kinesin ATPase superfamily. Kinesin family. KIN-12 subfamily.</text>
</comment>
<dbReference type="GO" id="GO:0008017">
    <property type="term" value="F:microtubule binding"/>
    <property type="evidence" value="ECO:0007669"/>
    <property type="project" value="InterPro"/>
</dbReference>
<dbReference type="GO" id="GO:0005874">
    <property type="term" value="C:microtubule"/>
    <property type="evidence" value="ECO:0007669"/>
    <property type="project" value="UniProtKB-KW"/>
</dbReference>
<evidence type="ECO:0000256" key="2">
    <source>
        <dbReference type="ARBA" id="ARBA00022741"/>
    </source>
</evidence>
<dbReference type="SMART" id="SM00129">
    <property type="entry name" value="KISc"/>
    <property type="match status" value="1"/>
</dbReference>
<keyword evidence="2 7" id="KW-0547">Nucleotide-binding</keyword>
<evidence type="ECO:0000256" key="1">
    <source>
        <dbReference type="ARBA" id="ARBA00022701"/>
    </source>
</evidence>
<dbReference type="GO" id="GO:0009524">
    <property type="term" value="C:phragmoplast"/>
    <property type="evidence" value="ECO:0007669"/>
    <property type="project" value="UniProtKB-ARBA"/>
</dbReference>
<dbReference type="FunFam" id="3.40.850.10:FF:000052">
    <property type="entry name" value="Kinesin-like protein KIN-12F"/>
    <property type="match status" value="1"/>
</dbReference>
<dbReference type="InterPro" id="IPR019821">
    <property type="entry name" value="Kinesin_motor_CS"/>
</dbReference>
<dbReference type="PRINTS" id="PR00380">
    <property type="entry name" value="KINESINHEAVY"/>
</dbReference>
<dbReference type="GO" id="GO:0003777">
    <property type="term" value="F:microtubule motor activity"/>
    <property type="evidence" value="ECO:0007669"/>
    <property type="project" value="InterPro"/>
</dbReference>
<feature type="coiled-coil region" evidence="8">
    <location>
        <begin position="1256"/>
        <end position="1311"/>
    </location>
</feature>
<feature type="coiled-coil region" evidence="8">
    <location>
        <begin position="449"/>
        <end position="476"/>
    </location>
</feature>
<organism evidence="11 12">
    <name type="scientific">Cinnamomum micranthum f. kanehirae</name>
    <dbReference type="NCBI Taxonomy" id="337451"/>
    <lineage>
        <taxon>Eukaryota</taxon>
        <taxon>Viridiplantae</taxon>
        <taxon>Streptophyta</taxon>
        <taxon>Embryophyta</taxon>
        <taxon>Tracheophyta</taxon>
        <taxon>Spermatophyta</taxon>
        <taxon>Magnoliopsida</taxon>
        <taxon>Magnoliidae</taxon>
        <taxon>Laurales</taxon>
        <taxon>Lauraceae</taxon>
        <taxon>Cinnamomum</taxon>
    </lineage>
</organism>
<dbReference type="PANTHER" id="PTHR37739:SF16">
    <property type="entry name" value="KINESIN-LIKE PROTEIN"/>
    <property type="match status" value="1"/>
</dbReference>
<gene>
    <name evidence="11" type="ORF">CKAN_01610200</name>
</gene>
<feature type="binding site" evidence="7">
    <location>
        <begin position="180"/>
        <end position="187"/>
    </location>
    <ligand>
        <name>ATP</name>
        <dbReference type="ChEBI" id="CHEBI:30616"/>
    </ligand>
</feature>
<evidence type="ECO:0000256" key="5">
    <source>
        <dbReference type="ARBA" id="ARBA00023175"/>
    </source>
</evidence>
<dbReference type="InterPro" id="IPR044986">
    <property type="entry name" value="KIF15/KIN-12"/>
</dbReference>
<evidence type="ECO:0000313" key="11">
    <source>
        <dbReference type="EMBL" id="RWR87166.1"/>
    </source>
</evidence>
<comment type="caution">
    <text evidence="11">The sequence shown here is derived from an EMBL/GenBank/DDBJ whole genome shotgun (WGS) entry which is preliminary data.</text>
</comment>
<feature type="compositionally biased region" description="Low complexity" evidence="9">
    <location>
        <begin position="766"/>
        <end position="775"/>
    </location>
</feature>
<dbReference type="InterPro" id="IPR027417">
    <property type="entry name" value="P-loop_NTPase"/>
</dbReference>
<keyword evidence="12" id="KW-1185">Reference proteome</keyword>
<evidence type="ECO:0000256" key="6">
    <source>
        <dbReference type="ARBA" id="ARBA00034488"/>
    </source>
</evidence>
<sequence>MKNSHQQRSGILKGILTPESVPSPNPSHQKQRSFRRLKPDAENVPPPDPNTVSESPLPTLSPAKPPAAAKAKCPLPPRPPQHSLKRKLSSEALLENGCSAASDSGVQVIVRMRPLNKEEEEEGSIVQKISANSLSIIDHVFTFDSIADTESSQQDIFELVGQPLVENCLAGFNSSIFAYGQTGSGKTYTMWGPTNSLVEENSSSNYQKGLTPRVFELLFARINEEQVKHADKEMNYQCRCSFLEIYNEQITDLLDPNQRNLQIREDVKTGVYVDNLTEEYVCSMKDITKLLIKGLANRRTGATSINAESSRSHSVFTCVVESRCKSMSDGLSSLRTSRINLVDLAGSERQKLTGAAGERLKEAGNINRSLSQLGNLIKILAEVSQSGKQRHIPYRDSRLTFLLQESLGGNARLAMICAISPSQSCKSETFSTLRFAQSAKAIKNKAVVNEVTQDDVNVLREVIRQLKEELLRMKSNGNSADGNGGYSTGWNARRSLNLLKMSLNRPRALPSVEHDSDEEMEIDEEDIERLCIEVGLQSSACDGNINNLEKLPSQMDSQPRACQELKDSDATCDGGDTEIQSHELKINDISASACGSDEADINMEECQLEETALEELDKHVYTGGHGQTALNAQLRSNSDKENFQCEAGNGEKCDDINTKIHYSGDAKPADEPGEDKTSMCTDSNSADEATVDKTSACKDFNFIVGDSDSPNGAVAELSLSSPTASPESIVPSCLSIVPCEVQSVLQSPTSSISPRVNNHDSRKSLRISSMSSASKNDLSENMNSGSDILRLSFSPSLRGSANALSTRTSKNALASTEHLAASLHRGLQIMDSHQQSSVLRRSSLRFSFKPIDLKPCLSVDKVDVGVQTYCEEAEVLEDSSSFVCSYCKTRTQLECKDADDRTELQIIPVDVPQSADKSKKQVPKAVEKVLTGAIRREMALEDICAKHATEIAQLNRLVQQYKHERECNAMIEQTREEKIRRLEGLMDGVLPTEDFMEEELVSLTHEHNLLKEKYEYHPEILRTKIELKRVQEELDSYKNFFDMGERDVLMEEIQDLRSQLQCYIDSSPMSSRKRSPLLQLTYPSEPISTPLCTIPESTEESAQEKLEAERRDWTEAESRWISLSEELRLELEASRSLAERQKQELDSEKKCSEELKEALQMAMQGHARILDQYAELQEKHIALLSRHRKIRDGIEDVKQAAARAGVRGAESKFINSLAAEISALKVEREKEKRYMRDENKALQGQLRDTAEAVQAAGELLVRLKEAEEAIAVAQNRAEIADQEARKAHKEIDKLKKKHEKEIVSLNQLLAESRLPKEALRPTYNKAEPKYDDVRESLNSDQRWREEFEPFRGGDSEFSRIAEPSSWFAGYDRCNI</sequence>
<evidence type="ECO:0000256" key="7">
    <source>
        <dbReference type="PROSITE-ProRule" id="PRU00283"/>
    </source>
</evidence>
<feature type="region of interest" description="Disordered" evidence="9">
    <location>
        <begin position="747"/>
        <end position="781"/>
    </location>
</feature>
<protein>
    <submittedName>
        <fullName evidence="11">Kinesin-like protein KIN-12B</fullName>
    </submittedName>
</protein>
<evidence type="ECO:0000256" key="8">
    <source>
        <dbReference type="SAM" id="Coils"/>
    </source>
</evidence>
<evidence type="ECO:0000256" key="3">
    <source>
        <dbReference type="ARBA" id="ARBA00022840"/>
    </source>
</evidence>
<dbReference type="InterPro" id="IPR001752">
    <property type="entry name" value="Kinesin_motor_dom"/>
</dbReference>
<dbReference type="GO" id="GO:0007018">
    <property type="term" value="P:microtubule-based movement"/>
    <property type="evidence" value="ECO:0007669"/>
    <property type="project" value="InterPro"/>
</dbReference>
<accession>A0A443P8V5</accession>
<feature type="region of interest" description="Disordered" evidence="9">
    <location>
        <begin position="1"/>
        <end position="85"/>
    </location>
</feature>
<proteinExistence type="inferred from homology"/>
<dbReference type="PROSITE" id="PS00411">
    <property type="entry name" value="KINESIN_MOTOR_1"/>
    <property type="match status" value="1"/>
</dbReference>
<dbReference type="Proteomes" id="UP000283530">
    <property type="component" value="Unassembled WGS sequence"/>
</dbReference>
<dbReference type="Gene3D" id="3.40.850.10">
    <property type="entry name" value="Kinesin motor domain"/>
    <property type="match status" value="1"/>
</dbReference>
<dbReference type="Pfam" id="PF00225">
    <property type="entry name" value="Kinesin"/>
    <property type="match status" value="1"/>
</dbReference>
<feature type="coiled-coil region" evidence="8">
    <location>
        <begin position="1124"/>
        <end position="1162"/>
    </location>
</feature>
<keyword evidence="1" id="KW-0493">Microtubule</keyword>
<evidence type="ECO:0000256" key="4">
    <source>
        <dbReference type="ARBA" id="ARBA00023054"/>
    </source>
</evidence>
<name>A0A443P8V5_9MAGN</name>
<evidence type="ECO:0000313" key="12">
    <source>
        <dbReference type="Proteomes" id="UP000283530"/>
    </source>
</evidence>